<dbReference type="PANTHER" id="PTHR47941">
    <property type="entry name" value="PENTATRICOPEPTIDE REPEAT-CONTAINING PROTEIN 3, MITOCHONDRIAL"/>
    <property type="match status" value="1"/>
</dbReference>
<comment type="similarity">
    <text evidence="1">Belongs to the PPR family. P subfamily.</text>
</comment>
<evidence type="ECO:0000313" key="4">
    <source>
        <dbReference type="EMBL" id="KAJ7945462.1"/>
    </source>
</evidence>
<name>A0AAD7P805_QUISA</name>
<organism evidence="4 5">
    <name type="scientific">Quillaja saponaria</name>
    <name type="common">Soap bark tree</name>
    <dbReference type="NCBI Taxonomy" id="32244"/>
    <lineage>
        <taxon>Eukaryota</taxon>
        <taxon>Viridiplantae</taxon>
        <taxon>Streptophyta</taxon>
        <taxon>Embryophyta</taxon>
        <taxon>Tracheophyta</taxon>
        <taxon>Spermatophyta</taxon>
        <taxon>Magnoliopsida</taxon>
        <taxon>eudicotyledons</taxon>
        <taxon>Gunneridae</taxon>
        <taxon>Pentapetalae</taxon>
        <taxon>rosids</taxon>
        <taxon>fabids</taxon>
        <taxon>Fabales</taxon>
        <taxon>Quillajaceae</taxon>
        <taxon>Quillaja</taxon>
    </lineage>
</organism>
<dbReference type="PROSITE" id="PS51375">
    <property type="entry name" value="PPR"/>
    <property type="match status" value="2"/>
</dbReference>
<reference evidence="4" key="1">
    <citation type="journal article" date="2023" name="Science">
        <title>Elucidation of the pathway for biosynthesis of saponin adjuvants from the soapbark tree.</title>
        <authorList>
            <person name="Reed J."/>
            <person name="Orme A."/>
            <person name="El-Demerdash A."/>
            <person name="Owen C."/>
            <person name="Martin L.B.B."/>
            <person name="Misra R.C."/>
            <person name="Kikuchi S."/>
            <person name="Rejzek M."/>
            <person name="Martin A.C."/>
            <person name="Harkess A."/>
            <person name="Leebens-Mack J."/>
            <person name="Louveau T."/>
            <person name="Stephenson M.J."/>
            <person name="Osbourn A."/>
        </authorList>
    </citation>
    <scope>NUCLEOTIDE SEQUENCE</scope>
    <source>
        <strain evidence="4">S10</strain>
    </source>
</reference>
<dbReference type="EMBL" id="JARAOO010000013">
    <property type="protein sequence ID" value="KAJ7945462.1"/>
    <property type="molecule type" value="Genomic_DNA"/>
</dbReference>
<feature type="repeat" description="PPR" evidence="3">
    <location>
        <begin position="23"/>
        <end position="57"/>
    </location>
</feature>
<dbReference type="Gene3D" id="1.25.40.10">
    <property type="entry name" value="Tetratricopeptide repeat domain"/>
    <property type="match status" value="1"/>
</dbReference>
<protein>
    <submittedName>
        <fullName evidence="4">Pentatricopeptide repeat</fullName>
    </submittedName>
</protein>
<dbReference type="Proteomes" id="UP001163823">
    <property type="component" value="Chromosome 13"/>
</dbReference>
<evidence type="ECO:0000256" key="1">
    <source>
        <dbReference type="ARBA" id="ARBA00007626"/>
    </source>
</evidence>
<dbReference type="KEGG" id="qsa:O6P43_030520"/>
<dbReference type="InterPro" id="IPR011990">
    <property type="entry name" value="TPR-like_helical_dom_sf"/>
</dbReference>
<dbReference type="InterPro" id="IPR002885">
    <property type="entry name" value="PPR_rpt"/>
</dbReference>
<keyword evidence="5" id="KW-1185">Reference proteome</keyword>
<dbReference type="AlphaFoldDB" id="A0AAD7P805"/>
<evidence type="ECO:0000256" key="2">
    <source>
        <dbReference type="ARBA" id="ARBA00022737"/>
    </source>
</evidence>
<gene>
    <name evidence="4" type="ORF">O6P43_030520</name>
</gene>
<dbReference type="NCBIfam" id="TIGR00756">
    <property type="entry name" value="PPR"/>
    <property type="match status" value="1"/>
</dbReference>
<sequence>MRSYPLNPLLCIRSDMYQRFGAHRLLYRPEISKYVKAGLLDKAIQVFDEMTQSNCRVFSLDYNQFIGALVRQYRFELAEHYYYKMIPQGFSLTPFTYSRFISGLCEIKNFSLIEKLLDDKDKLGCLPDIGAFNICLLQNRLEMA</sequence>
<keyword evidence="2" id="KW-0677">Repeat</keyword>
<evidence type="ECO:0000256" key="3">
    <source>
        <dbReference type="PROSITE-ProRule" id="PRU00708"/>
    </source>
</evidence>
<dbReference type="Pfam" id="PF01535">
    <property type="entry name" value="PPR"/>
    <property type="match status" value="1"/>
</dbReference>
<accession>A0AAD7P805</accession>
<proteinExistence type="inferred from homology"/>
<feature type="repeat" description="PPR" evidence="3">
    <location>
        <begin position="93"/>
        <end position="127"/>
    </location>
</feature>
<evidence type="ECO:0000313" key="5">
    <source>
        <dbReference type="Proteomes" id="UP001163823"/>
    </source>
</evidence>
<comment type="caution">
    <text evidence="4">The sequence shown here is derived from an EMBL/GenBank/DDBJ whole genome shotgun (WGS) entry which is preliminary data.</text>
</comment>